<evidence type="ECO:0000313" key="3">
    <source>
        <dbReference type="Proteomes" id="UP000701801"/>
    </source>
</evidence>
<evidence type="ECO:0000313" key="2">
    <source>
        <dbReference type="EMBL" id="CAG8977569.1"/>
    </source>
</evidence>
<gene>
    <name evidence="2" type="ORF">HYALB_00013008</name>
</gene>
<proteinExistence type="predicted"/>
<evidence type="ECO:0000259" key="1">
    <source>
        <dbReference type="Pfam" id="PF06985"/>
    </source>
</evidence>
<dbReference type="Proteomes" id="UP000701801">
    <property type="component" value="Unassembled WGS sequence"/>
</dbReference>
<dbReference type="Pfam" id="PF06985">
    <property type="entry name" value="HET"/>
    <property type="match status" value="1"/>
</dbReference>
<dbReference type="OrthoDB" id="5386682at2759"/>
<dbReference type="PANTHER" id="PTHR24148">
    <property type="entry name" value="ANKYRIN REPEAT DOMAIN-CONTAINING PROTEIN 39 HOMOLOG-RELATED"/>
    <property type="match status" value="1"/>
</dbReference>
<comment type="caution">
    <text evidence="2">The sequence shown here is derived from an EMBL/GenBank/DDBJ whole genome shotgun (WGS) entry which is preliminary data.</text>
</comment>
<reference evidence="2" key="1">
    <citation type="submission" date="2021-07" db="EMBL/GenBank/DDBJ databases">
        <authorList>
            <person name="Durling M."/>
        </authorList>
    </citation>
    <scope>NUCLEOTIDE SEQUENCE</scope>
</reference>
<dbReference type="EMBL" id="CAJVRM010000224">
    <property type="protein sequence ID" value="CAG8977569.1"/>
    <property type="molecule type" value="Genomic_DNA"/>
</dbReference>
<name>A0A9N9LLV9_9HELO</name>
<organism evidence="2 3">
    <name type="scientific">Hymenoscyphus albidus</name>
    <dbReference type="NCBI Taxonomy" id="595503"/>
    <lineage>
        <taxon>Eukaryota</taxon>
        <taxon>Fungi</taxon>
        <taxon>Dikarya</taxon>
        <taxon>Ascomycota</taxon>
        <taxon>Pezizomycotina</taxon>
        <taxon>Leotiomycetes</taxon>
        <taxon>Helotiales</taxon>
        <taxon>Helotiaceae</taxon>
        <taxon>Hymenoscyphus</taxon>
    </lineage>
</organism>
<feature type="domain" description="Heterokaryon incompatibility" evidence="1">
    <location>
        <begin position="97"/>
        <end position="227"/>
    </location>
</feature>
<accession>A0A9N9LLV9</accession>
<keyword evidence="3" id="KW-1185">Reference proteome</keyword>
<dbReference type="InterPro" id="IPR010730">
    <property type="entry name" value="HET"/>
</dbReference>
<sequence length="616" mass="70653">MRKPLSLTVEDFRNPEIFSCPPLPLPALKFSTFWYCNDSIQYFISTGSIPQPAPFPYQPLDTSKHDIRLLQILPDLSTDGLIQCQLRHSTLSKASGYVALSYCWGDPVITQDIVVNGIVVPVTENLESALDQFQDPYSTSRRLWVDAICTNQHDLEEKGFQIQLMSRIYAEASEVLVWLGRAYGGWEAKFRFQKIIALARNDLMFDIHLIWSVIKDDYWQRVWIIQEITMGIKVWIKWYDVHKTITYNGDINQRRVKLIIDLKRFSDKEKISFFDAMVATRLSKSTELRDKVLGILGITADGQYILPTPSYVKSDFEINLEISSSLIRIYQEMLHHIFLWTELSAWTATSPKWIEVAEQGASAICTMYPALMKNLVVTTSTQTCLQLSGKRIGLVGECLLPCRPQYANHILQRILELIDLPYDTDATDDNIRFKRYTKRGSFAKYAFSYRWLDHQKDLKIGGHSLLEWASLISEPVTPMNGILSQNAGIDYHWEVRLQAFQRHCMPLFTASDGIIGLGPVEAKPGDYVFQLSGCVAILREHLDGYKLIGQAFVNVANYAKISTNEAIKATKVPGYLPYTLLPLSKRRKRRLGFGELLWENYEPDLTNLKEEEIKLY</sequence>
<protein>
    <recommendedName>
        <fullName evidence="1">Heterokaryon incompatibility domain-containing protein</fullName>
    </recommendedName>
</protein>
<dbReference type="InterPro" id="IPR052895">
    <property type="entry name" value="HetReg/Transcr_Mod"/>
</dbReference>
<dbReference type="PANTHER" id="PTHR24148:SF73">
    <property type="entry name" value="HET DOMAIN PROTEIN (AFU_ORTHOLOGUE AFUA_8G01020)"/>
    <property type="match status" value="1"/>
</dbReference>
<dbReference type="AlphaFoldDB" id="A0A9N9LLV9"/>